<protein>
    <submittedName>
        <fullName evidence="1">Uncharacterized protein</fullName>
    </submittedName>
</protein>
<keyword evidence="2" id="KW-1185">Reference proteome</keyword>
<reference evidence="1 2" key="1">
    <citation type="submission" date="2016-09" db="EMBL/GenBank/DDBJ databases">
        <authorList>
            <person name="Capua I."/>
            <person name="De Benedictis P."/>
            <person name="Joannis T."/>
            <person name="Lombin L.H."/>
            <person name="Cattoli G."/>
        </authorList>
    </citation>
    <scope>NUCLEOTIDE SEQUENCE [LARGE SCALE GENOMIC DNA]</scope>
    <source>
        <strain evidence="1 2">IMI 309357</strain>
    </source>
</reference>
<dbReference type="Proteomes" id="UP000176998">
    <property type="component" value="Unassembled WGS sequence"/>
</dbReference>
<dbReference type="RefSeq" id="XP_022473100.1">
    <property type="nucleotide sequence ID" value="XM_022620421.1"/>
</dbReference>
<evidence type="ECO:0000313" key="1">
    <source>
        <dbReference type="EMBL" id="OHE95939.1"/>
    </source>
</evidence>
<sequence>MRLLRIQLTSCDQRSYLLSLALRHNSRSSLYCHHRARAGVLGSTKLLGNDVLATQSSSPCRTALASNRDQDGYLSTAVVASHPFGFAFSSSARYPHVPDGLHCRYPSFVPFCK</sequence>
<dbReference type="AlphaFoldDB" id="A0A1G4B3D8"/>
<name>A0A1G4B3D8_9PEZI</name>
<evidence type="ECO:0000313" key="2">
    <source>
        <dbReference type="Proteomes" id="UP000176998"/>
    </source>
</evidence>
<comment type="caution">
    <text evidence="1">The sequence shown here is derived from an EMBL/GenBank/DDBJ whole genome shotgun (WGS) entry which is preliminary data.</text>
</comment>
<dbReference type="EMBL" id="MJBS01000076">
    <property type="protein sequence ID" value="OHE95939.1"/>
    <property type="molecule type" value="Genomic_DNA"/>
</dbReference>
<accession>A0A1G4B3D8</accession>
<proteinExistence type="predicted"/>
<dbReference type="GeneID" id="34561931"/>
<gene>
    <name evidence="1" type="ORF">CORC01_08791</name>
</gene>
<organism evidence="1 2">
    <name type="scientific">Colletotrichum orchidophilum</name>
    <dbReference type="NCBI Taxonomy" id="1209926"/>
    <lineage>
        <taxon>Eukaryota</taxon>
        <taxon>Fungi</taxon>
        <taxon>Dikarya</taxon>
        <taxon>Ascomycota</taxon>
        <taxon>Pezizomycotina</taxon>
        <taxon>Sordariomycetes</taxon>
        <taxon>Hypocreomycetidae</taxon>
        <taxon>Glomerellales</taxon>
        <taxon>Glomerellaceae</taxon>
        <taxon>Colletotrichum</taxon>
    </lineage>
</organism>